<feature type="region of interest" description="Disordered" evidence="3">
    <location>
        <begin position="451"/>
        <end position="547"/>
    </location>
</feature>
<dbReference type="PANTHER" id="PTHR14130:SF14">
    <property type="entry name" value="RHO GTPASE-ACTIVATING PROTEIN 92B"/>
    <property type="match status" value="1"/>
</dbReference>
<dbReference type="GeneID" id="115878492"/>
<dbReference type="SUPFAM" id="SSF103657">
    <property type="entry name" value="BAR/IMD domain-like"/>
    <property type="match status" value="1"/>
</dbReference>
<dbReference type="Proteomes" id="UP000504635">
    <property type="component" value="Unplaced"/>
</dbReference>
<evidence type="ECO:0000256" key="1">
    <source>
        <dbReference type="ARBA" id="ARBA00022468"/>
    </source>
</evidence>
<feature type="compositionally biased region" description="Basic and acidic residues" evidence="3">
    <location>
        <begin position="813"/>
        <end position="866"/>
    </location>
</feature>
<evidence type="ECO:0000313" key="7">
    <source>
        <dbReference type="RefSeq" id="XP_030750882.1"/>
    </source>
</evidence>
<dbReference type="Gene3D" id="1.10.555.10">
    <property type="entry name" value="Rho GTPase activation protein"/>
    <property type="match status" value="1"/>
</dbReference>
<evidence type="ECO:0000259" key="5">
    <source>
        <dbReference type="PROSITE" id="PS51021"/>
    </source>
</evidence>
<protein>
    <submittedName>
        <fullName evidence="7">SH3 domain-binding protein 1-like isoform X1</fullName>
    </submittedName>
</protein>
<reference evidence="7" key="1">
    <citation type="submission" date="2025-08" db="UniProtKB">
        <authorList>
            <consortium name="RefSeq"/>
        </authorList>
    </citation>
    <scope>IDENTIFICATION</scope>
    <source>
        <tissue evidence="7">Gonads</tissue>
    </source>
</reference>
<dbReference type="GO" id="GO:0032956">
    <property type="term" value="P:regulation of actin cytoskeleton organization"/>
    <property type="evidence" value="ECO:0007669"/>
    <property type="project" value="TreeGrafter"/>
</dbReference>
<dbReference type="InterPro" id="IPR004148">
    <property type="entry name" value="BAR_dom"/>
</dbReference>
<dbReference type="PROSITE" id="PS50238">
    <property type="entry name" value="RHOGAP"/>
    <property type="match status" value="1"/>
</dbReference>
<evidence type="ECO:0000256" key="2">
    <source>
        <dbReference type="ARBA" id="ARBA00022553"/>
    </source>
</evidence>
<evidence type="ECO:0000313" key="6">
    <source>
        <dbReference type="Proteomes" id="UP000504635"/>
    </source>
</evidence>
<keyword evidence="1" id="KW-0343">GTPase activation</keyword>
<keyword evidence="6" id="KW-1185">Reference proteome</keyword>
<dbReference type="InterPro" id="IPR000198">
    <property type="entry name" value="RhoGAP_dom"/>
</dbReference>
<feature type="domain" description="Rho-GAP" evidence="4">
    <location>
        <begin position="238"/>
        <end position="425"/>
    </location>
</feature>
<dbReference type="InParanoid" id="A0A6J2XHW5"/>
<dbReference type="RefSeq" id="XP_030750882.1">
    <property type="nucleotide sequence ID" value="XM_030895022.1"/>
</dbReference>
<dbReference type="GO" id="GO:0007165">
    <property type="term" value="P:signal transduction"/>
    <property type="evidence" value="ECO:0007669"/>
    <property type="project" value="InterPro"/>
</dbReference>
<feature type="compositionally biased region" description="Low complexity" evidence="3">
    <location>
        <begin position="500"/>
        <end position="510"/>
    </location>
</feature>
<feature type="compositionally biased region" description="Polar residues" evidence="3">
    <location>
        <begin position="658"/>
        <end position="682"/>
    </location>
</feature>
<dbReference type="InterPro" id="IPR008936">
    <property type="entry name" value="Rho_GTPase_activation_prot"/>
</dbReference>
<feature type="compositionally biased region" description="Polar residues" evidence="3">
    <location>
        <begin position="779"/>
        <end position="788"/>
    </location>
</feature>
<sequence length="906" mass="101354">MKKQFFRVKQLADQTFLKAEKSEVLNHEELQIADQKVEVFRSALTAITKKICPNGPTNERDKRLKKCLEYQIGSIFIEEAKEEKECVLFQHVLKDSGRVEQELAKEFADHEVKVEELVYSPLQRVIDVELPNIIKQKHNLKKYCLDKDSASNRYHATKKENLKEDMEEADFKVEQSRDALATEMFTLLSKENELSSYILQLLKLQRGYHESALKNLETIIPVLERTIGDSPIKKVFGVPLAEHLRVTGKKLAFPLEICITSLLELGMSEEGLFRLAGGMSKVKRLKSSIDSGCFTSLIPEYRDVHVLASTLKSYLRELPEPLLTYSLHKDWLQSMQGPEDQRIEIVKHLLNKLPQENRDNLAYLIQFLAKLTQHTENKMSSSNIAIVIAPNLLWDKYEEANTNMGTCVTINMLVELFVREVDTFFPDDVSKYVTVTSAIFADDELQRNGSNRTTIEHVDATSTESLLDSPKPNLRRKKPAAPVPPTGRSAQDSDSVPERPSGSSYPSGSSTLNRPPKGREQTKTKTVTSVGINTEEKENDCQLSRRRSFSKDDIKALIPAANQVTIVKTVAETLSGSVVTVGGLNHLVGDTNATKVVTQAATSVSKAQPVQKPVAQNAEDDKSFRTTATHQIRPPPEGLTSPSQKPVAAPRQSLMADNKSTNVVARNPSQRNSSGDQTNKAPISSVELADVQLRRPEVDRPAKPEIPARPASLIPAKRSSGDVDPAVHKTQCSVYSVANKQQPSIVNIQNRNEKIQLGHDVMMAEKEKFLGHQPLPRNSVENKFNDVNSNKERRSSTESRPSIPPKSLILVKSNEKLDTADSDEKLDAFRQPLRQEDNYRATSNEENRNERETPRAHMRVRSEGNLRDLASALHSPSSPRSLSKPTEPPPPPPVAAKRPEPQSTDF</sequence>
<dbReference type="OrthoDB" id="19923at2759"/>
<feature type="region of interest" description="Disordered" evidence="3">
    <location>
        <begin position="770"/>
        <end position="906"/>
    </location>
</feature>
<evidence type="ECO:0000256" key="3">
    <source>
        <dbReference type="SAM" id="MobiDB-lite"/>
    </source>
</evidence>
<dbReference type="SUPFAM" id="SSF48350">
    <property type="entry name" value="GTPase activation domain, GAP"/>
    <property type="match status" value="1"/>
</dbReference>
<dbReference type="FunFam" id="1.10.555.10:FF:000001">
    <property type="entry name" value="Rho GTPase activating protein 44"/>
    <property type="match status" value="1"/>
</dbReference>
<accession>A0A6J2XHW5</accession>
<dbReference type="Gene3D" id="1.20.1270.60">
    <property type="entry name" value="Arfaptin homology (AH) domain/BAR domain"/>
    <property type="match status" value="1"/>
</dbReference>
<dbReference type="GO" id="GO:0005737">
    <property type="term" value="C:cytoplasm"/>
    <property type="evidence" value="ECO:0007669"/>
    <property type="project" value="InterPro"/>
</dbReference>
<name>A0A6J2XHW5_SITOR</name>
<dbReference type="InterPro" id="IPR047165">
    <property type="entry name" value="RHG17/44/SH3BP1-like"/>
</dbReference>
<keyword evidence="2" id="KW-0597">Phosphoprotein</keyword>
<dbReference type="Pfam" id="PF00620">
    <property type="entry name" value="RhoGAP"/>
    <property type="match status" value="1"/>
</dbReference>
<dbReference type="InterPro" id="IPR027267">
    <property type="entry name" value="AH/BAR_dom_sf"/>
</dbReference>
<feature type="region of interest" description="Disordered" evidence="3">
    <location>
        <begin position="603"/>
        <end position="689"/>
    </location>
</feature>
<dbReference type="Pfam" id="PF03114">
    <property type="entry name" value="BAR"/>
    <property type="match status" value="1"/>
</dbReference>
<dbReference type="FunCoup" id="A0A6J2XHW5">
    <property type="interactions" value="565"/>
</dbReference>
<dbReference type="PANTHER" id="PTHR14130">
    <property type="entry name" value="3BP-1 RELATED RHOGAP"/>
    <property type="match status" value="1"/>
</dbReference>
<gene>
    <name evidence="7" type="primary">LOC115878492</name>
</gene>
<dbReference type="SMART" id="SM00324">
    <property type="entry name" value="RhoGAP"/>
    <property type="match status" value="1"/>
</dbReference>
<dbReference type="KEGG" id="soy:115878492"/>
<organism evidence="6 7">
    <name type="scientific">Sitophilus oryzae</name>
    <name type="common">Rice weevil</name>
    <name type="synonym">Curculio oryzae</name>
    <dbReference type="NCBI Taxonomy" id="7048"/>
    <lineage>
        <taxon>Eukaryota</taxon>
        <taxon>Metazoa</taxon>
        <taxon>Ecdysozoa</taxon>
        <taxon>Arthropoda</taxon>
        <taxon>Hexapoda</taxon>
        <taxon>Insecta</taxon>
        <taxon>Pterygota</taxon>
        <taxon>Neoptera</taxon>
        <taxon>Endopterygota</taxon>
        <taxon>Coleoptera</taxon>
        <taxon>Polyphaga</taxon>
        <taxon>Cucujiformia</taxon>
        <taxon>Curculionidae</taxon>
        <taxon>Dryophthorinae</taxon>
        <taxon>Sitophilus</taxon>
    </lineage>
</organism>
<feature type="domain" description="BAR" evidence="5">
    <location>
        <begin position="1"/>
        <end position="232"/>
    </location>
</feature>
<dbReference type="GO" id="GO:0035020">
    <property type="term" value="P:regulation of Rac protein signal transduction"/>
    <property type="evidence" value="ECO:0007669"/>
    <property type="project" value="TreeGrafter"/>
</dbReference>
<dbReference type="AlphaFoldDB" id="A0A6J2XHW5"/>
<evidence type="ECO:0000259" key="4">
    <source>
        <dbReference type="PROSITE" id="PS50238"/>
    </source>
</evidence>
<proteinExistence type="predicted"/>
<dbReference type="SMART" id="SM00721">
    <property type="entry name" value="BAR"/>
    <property type="match status" value="1"/>
</dbReference>
<dbReference type="GO" id="GO:0005096">
    <property type="term" value="F:GTPase activator activity"/>
    <property type="evidence" value="ECO:0007669"/>
    <property type="project" value="UniProtKB-KW"/>
</dbReference>
<dbReference type="PROSITE" id="PS51021">
    <property type="entry name" value="BAR"/>
    <property type="match status" value="1"/>
</dbReference>